<sequence length="147" mass="16357">MNTASFSVEFTVPQPPEQVYAAVTRVRDWWSEQIVGDSGAVGDEFVFSDEGIRHARFRVTEAVPGRRMVWQVVDSYLNFVDDHDEWTGTRVIFDLAHGADGTTLRLAHEGLLPAVECYDACSLGWTACLHSIKELVVTGRSQTGPRS</sequence>
<dbReference type="CDD" id="cd07814">
    <property type="entry name" value="SRPBCC_CalC_Aha1-like"/>
    <property type="match status" value="1"/>
</dbReference>
<dbReference type="Proteomes" id="UP000569914">
    <property type="component" value="Unassembled WGS sequence"/>
</dbReference>
<keyword evidence="4" id="KW-1185">Reference proteome</keyword>
<comment type="caution">
    <text evidence="3">The sequence shown here is derived from an EMBL/GenBank/DDBJ whole genome shotgun (WGS) entry which is preliminary data.</text>
</comment>
<reference evidence="3 4" key="1">
    <citation type="submission" date="2020-07" db="EMBL/GenBank/DDBJ databases">
        <title>Sequencing the genomes of 1000 actinobacteria strains.</title>
        <authorList>
            <person name="Klenk H.-P."/>
        </authorList>
    </citation>
    <scope>NUCLEOTIDE SEQUENCE [LARGE SCALE GENOMIC DNA]</scope>
    <source>
        <strain evidence="3 4">DSM 22083</strain>
    </source>
</reference>
<dbReference type="InterPro" id="IPR013538">
    <property type="entry name" value="ASHA1/2-like_C"/>
</dbReference>
<dbReference type="Gene3D" id="3.30.530.20">
    <property type="match status" value="1"/>
</dbReference>
<dbReference type="SUPFAM" id="SSF55961">
    <property type="entry name" value="Bet v1-like"/>
    <property type="match status" value="1"/>
</dbReference>
<name>A0A7Y9I7L9_9ACTN</name>
<feature type="domain" description="Activator of Hsp90 ATPase homologue 1/2-like C-terminal" evidence="2">
    <location>
        <begin position="15"/>
        <end position="136"/>
    </location>
</feature>
<gene>
    <name evidence="3" type="ORF">BKA15_002981</name>
</gene>
<evidence type="ECO:0000259" key="2">
    <source>
        <dbReference type="Pfam" id="PF08327"/>
    </source>
</evidence>
<dbReference type="RefSeq" id="WP_179751951.1">
    <property type="nucleotide sequence ID" value="NZ_JACCBU010000001.1"/>
</dbReference>
<dbReference type="Pfam" id="PF08327">
    <property type="entry name" value="AHSA1"/>
    <property type="match status" value="1"/>
</dbReference>
<proteinExistence type="inferred from homology"/>
<evidence type="ECO:0000256" key="1">
    <source>
        <dbReference type="ARBA" id="ARBA00006817"/>
    </source>
</evidence>
<comment type="similarity">
    <text evidence="1">Belongs to the AHA1 family.</text>
</comment>
<dbReference type="EMBL" id="JACCBU010000001">
    <property type="protein sequence ID" value="NYE71652.1"/>
    <property type="molecule type" value="Genomic_DNA"/>
</dbReference>
<dbReference type="InterPro" id="IPR023393">
    <property type="entry name" value="START-like_dom_sf"/>
</dbReference>
<evidence type="ECO:0000313" key="3">
    <source>
        <dbReference type="EMBL" id="NYE71652.1"/>
    </source>
</evidence>
<dbReference type="AlphaFoldDB" id="A0A7Y9I7L9"/>
<evidence type="ECO:0000313" key="4">
    <source>
        <dbReference type="Proteomes" id="UP000569914"/>
    </source>
</evidence>
<accession>A0A7Y9I7L9</accession>
<organism evidence="3 4">
    <name type="scientific">Microlunatus parietis</name>
    <dbReference type="NCBI Taxonomy" id="682979"/>
    <lineage>
        <taxon>Bacteria</taxon>
        <taxon>Bacillati</taxon>
        <taxon>Actinomycetota</taxon>
        <taxon>Actinomycetes</taxon>
        <taxon>Propionibacteriales</taxon>
        <taxon>Propionibacteriaceae</taxon>
        <taxon>Microlunatus</taxon>
    </lineage>
</organism>
<protein>
    <submittedName>
        <fullName evidence="3">Uncharacterized protein YndB with AHSA1/START domain</fullName>
    </submittedName>
</protein>